<dbReference type="RefSeq" id="WP_252953893.1">
    <property type="nucleotide sequence ID" value="NZ_JAFIRR010000086.1"/>
</dbReference>
<proteinExistence type="predicted"/>
<name>A0ABT1D5R1_9PROT</name>
<keyword evidence="1" id="KW-1133">Transmembrane helix</keyword>
<feature type="transmembrane region" description="Helical" evidence="1">
    <location>
        <begin position="299"/>
        <end position="320"/>
    </location>
</feature>
<organism evidence="2 3">
    <name type="scientific">Siccirubricoccus soli</name>
    <dbReference type="NCBI Taxonomy" id="2899147"/>
    <lineage>
        <taxon>Bacteria</taxon>
        <taxon>Pseudomonadati</taxon>
        <taxon>Pseudomonadota</taxon>
        <taxon>Alphaproteobacteria</taxon>
        <taxon>Acetobacterales</taxon>
        <taxon>Roseomonadaceae</taxon>
        <taxon>Siccirubricoccus</taxon>
    </lineage>
</organism>
<gene>
    <name evidence="2" type="ORF">JYK14_13970</name>
</gene>
<feature type="transmembrane region" description="Helical" evidence="1">
    <location>
        <begin position="226"/>
        <end position="247"/>
    </location>
</feature>
<accession>A0ABT1D5R1</accession>
<dbReference type="EMBL" id="JAFIRR010000086">
    <property type="protein sequence ID" value="MCO6417264.1"/>
    <property type="molecule type" value="Genomic_DNA"/>
</dbReference>
<feature type="transmembrane region" description="Helical" evidence="1">
    <location>
        <begin position="259"/>
        <end position="279"/>
    </location>
</feature>
<feature type="transmembrane region" description="Helical" evidence="1">
    <location>
        <begin position="200"/>
        <end position="219"/>
    </location>
</feature>
<evidence type="ECO:0000313" key="3">
    <source>
        <dbReference type="Proteomes" id="UP001523392"/>
    </source>
</evidence>
<evidence type="ECO:0000256" key="1">
    <source>
        <dbReference type="SAM" id="Phobius"/>
    </source>
</evidence>
<comment type="caution">
    <text evidence="2">The sequence shown here is derived from an EMBL/GenBank/DDBJ whole genome shotgun (WGS) entry which is preliminary data.</text>
</comment>
<reference evidence="2 3" key="1">
    <citation type="submission" date="2021-12" db="EMBL/GenBank/DDBJ databases">
        <title>Siccirubricoccus leaddurans sp. nov., a high concentration Zn2+ tolerance bacterium.</title>
        <authorList>
            <person name="Cao Y."/>
        </authorList>
    </citation>
    <scope>NUCLEOTIDE SEQUENCE [LARGE SCALE GENOMIC DNA]</scope>
    <source>
        <strain evidence="2 3">KC 17139</strain>
    </source>
</reference>
<dbReference type="Proteomes" id="UP001523392">
    <property type="component" value="Unassembled WGS sequence"/>
</dbReference>
<sequence>MLLLLVGQARGQNLPQDSLVGEPPVRHKVGLYVTDLHSFDLLRGTFGASFWVWSVGSSSAYVLRTMEFANADQAAVRLDSTIPRGDVTWSQRKITGTFREHWNVQNFPFDRNALEIHLEEGIDEESRFAYDADVANSGYNPHGVIEGWRVRRMRVDVGAARYATSFGDPAANGPESRFSQLRAVLDLERSNYTGFLKLTAALYAGFLMCAIGCLVPITATTFAPRITLLVASLFALVVNMRTASIALGSEHGATLIDKLHIVGLAYVVAITAVTVLVRIRTEHGGSGDVGPLLRLDHRYCLAAACLFIVLHAVLILHAAFEG</sequence>
<evidence type="ECO:0008006" key="4">
    <source>
        <dbReference type="Google" id="ProtNLM"/>
    </source>
</evidence>
<keyword evidence="1" id="KW-0472">Membrane</keyword>
<evidence type="ECO:0000313" key="2">
    <source>
        <dbReference type="EMBL" id="MCO6417264.1"/>
    </source>
</evidence>
<dbReference type="Gene3D" id="2.70.170.10">
    <property type="entry name" value="Neurotransmitter-gated ion-channel ligand-binding domain"/>
    <property type="match status" value="1"/>
</dbReference>
<keyword evidence="3" id="KW-1185">Reference proteome</keyword>
<dbReference type="InterPro" id="IPR036734">
    <property type="entry name" value="Neur_chan_lig-bd_sf"/>
</dbReference>
<keyword evidence="1" id="KW-0812">Transmembrane</keyword>
<protein>
    <recommendedName>
        <fullName evidence="4">Neurotransmitter-gated ion-channel ligand-binding domain-containing protein</fullName>
    </recommendedName>
</protein>